<keyword evidence="1" id="KW-1133">Transmembrane helix</keyword>
<evidence type="ECO:0000313" key="8">
    <source>
        <dbReference type="Proteomes" id="UP000266644"/>
    </source>
</evidence>
<accession>A0A2K9GYI4</accession>
<dbReference type="Proteomes" id="UP000036847">
    <property type="component" value="Chromosome"/>
</dbReference>
<dbReference type="EMBL" id="CP036553">
    <property type="protein sequence ID" value="QCQ37523.1"/>
    <property type="molecule type" value="Genomic_DNA"/>
</dbReference>
<evidence type="ECO:0000313" key="2">
    <source>
        <dbReference type="EMBL" id="QCQ37523.1"/>
    </source>
</evidence>
<sequence length="60" mass="6736">MVVFLAQLPINKAIPAKAMKYIGLGILSLMIFVFIVMFLYYTFETGFSSQLSEILPESTV</sequence>
<keyword evidence="1" id="KW-0472">Membrane</keyword>
<dbReference type="Proteomes" id="UP000266644">
    <property type="component" value="Unassembled WGS sequence"/>
</dbReference>
<dbReference type="EMBL" id="CP036546">
    <property type="protein sequence ID" value="QCQ46290.1"/>
    <property type="molecule type" value="Genomic_DNA"/>
</dbReference>
<gene>
    <name evidence="5" type="ORF">DW228_03665</name>
    <name evidence="4" type="ORF">DXA27_13315</name>
    <name evidence="3" type="ORF">EC80_016270</name>
    <name evidence="2" type="ORF">IA74_016225</name>
</gene>
<dbReference type="AlphaFoldDB" id="A0A2K9GYI4"/>
<name>A0A2K9GYI4_BACFG</name>
<reference evidence="8 9" key="2">
    <citation type="submission" date="2018-08" db="EMBL/GenBank/DDBJ databases">
        <title>A genome reference for cultivated species of the human gut microbiota.</title>
        <authorList>
            <person name="Zou Y."/>
            <person name="Xue W."/>
            <person name="Luo G."/>
        </authorList>
    </citation>
    <scope>NUCLEOTIDE SEQUENCE [LARGE SCALE GENOMIC DNA]</scope>
    <source>
        <strain evidence="5 8">AM18-6</strain>
        <strain evidence="4 9">OF01-1</strain>
    </source>
</reference>
<evidence type="ECO:0000313" key="3">
    <source>
        <dbReference type="EMBL" id="QCQ46290.1"/>
    </source>
</evidence>
<dbReference type="Proteomes" id="UP000028294">
    <property type="component" value="Chromosome"/>
</dbReference>
<evidence type="ECO:0000313" key="5">
    <source>
        <dbReference type="EMBL" id="RHH15165.1"/>
    </source>
</evidence>
<keyword evidence="1" id="KW-0812">Transmembrane</keyword>
<evidence type="ECO:0008006" key="10">
    <source>
        <dbReference type="Google" id="ProtNLM"/>
    </source>
</evidence>
<evidence type="ECO:0000313" key="7">
    <source>
        <dbReference type="Proteomes" id="UP000036847"/>
    </source>
</evidence>
<dbReference type="Proteomes" id="UP000284614">
    <property type="component" value="Unassembled WGS sequence"/>
</dbReference>
<dbReference type="EMBL" id="QRJE01000005">
    <property type="protein sequence ID" value="RHH15165.1"/>
    <property type="molecule type" value="Genomic_DNA"/>
</dbReference>
<dbReference type="OrthoDB" id="9950519at2"/>
<evidence type="ECO:0000313" key="4">
    <source>
        <dbReference type="EMBL" id="RGY68103.1"/>
    </source>
</evidence>
<organism evidence="4 9">
    <name type="scientific">Bacteroides fragilis</name>
    <dbReference type="NCBI Taxonomy" id="817"/>
    <lineage>
        <taxon>Bacteria</taxon>
        <taxon>Pseudomonadati</taxon>
        <taxon>Bacteroidota</taxon>
        <taxon>Bacteroidia</taxon>
        <taxon>Bacteroidales</taxon>
        <taxon>Bacteroidaceae</taxon>
        <taxon>Bacteroides</taxon>
    </lineage>
</organism>
<reference evidence="3" key="1">
    <citation type="book" date="2014" name="THE 24TH EUROPEAN CONGRESS OF CLINICAL MICROBIOLOGY AND INFECTIOUS DISEASES" publisher="ECCMID 2014" city="Barcelona, Spain">
        <title>Identification of resistance genes in three multidrug-resistant Bacteroides fragilis isolates by whole genome sequencing.</title>
        <editorList>
            <person name="Unknown"/>
            <person name="A."/>
        </editorList>
        <authorList>
            <person name="Sydenham T.V."/>
            <person name="Hasman H."/>
            <person name="Wang M."/>
            <person name="Soki J."/>
            <person name="Nagy E."/>
            <person name="Justesen U.S."/>
        </authorList>
    </citation>
    <scope>NUCLEOTIDE SEQUENCE</scope>
    <source>
        <strain evidence="3">DCMSKEJBY0001B</strain>
    </source>
</reference>
<protein>
    <recommendedName>
        <fullName evidence="10">Transmembrane protein</fullName>
    </recommendedName>
</protein>
<dbReference type="EMBL" id="QSDG01000011">
    <property type="protein sequence ID" value="RGY68103.1"/>
    <property type="molecule type" value="Genomic_DNA"/>
</dbReference>
<feature type="transmembrane region" description="Helical" evidence="1">
    <location>
        <begin position="21"/>
        <end position="43"/>
    </location>
</feature>
<evidence type="ECO:0000313" key="9">
    <source>
        <dbReference type="Proteomes" id="UP000284614"/>
    </source>
</evidence>
<proteinExistence type="predicted"/>
<evidence type="ECO:0000256" key="1">
    <source>
        <dbReference type="SAM" id="Phobius"/>
    </source>
</evidence>
<reference evidence="6 7" key="3">
    <citation type="submission" date="2019-03" db="EMBL/GenBank/DDBJ databases">
        <title>Complete genome assembly of MDR B. fragilis.</title>
        <authorList>
            <person name="Sydenham T.V."/>
            <person name="Hasman H."/>
            <person name="Justesen U.S."/>
        </authorList>
    </citation>
    <scope>NUCLEOTIDE SEQUENCE [LARGE SCALE GENOMIC DNA]</scope>
    <source>
        <strain evidence="2 6">DCMOUH0067B</strain>
        <strain evidence="3 7">DCMSKEJBY0001B</strain>
    </source>
</reference>
<evidence type="ECO:0000313" key="6">
    <source>
        <dbReference type="Proteomes" id="UP000028294"/>
    </source>
</evidence>